<dbReference type="EMBL" id="AP018165">
    <property type="protein sequence ID" value="BAX98491.1"/>
    <property type="molecule type" value="Genomic_DNA"/>
</dbReference>
<evidence type="ECO:0000313" key="1">
    <source>
        <dbReference type="EMBL" id="BAX98491.1"/>
    </source>
</evidence>
<evidence type="ECO:0000313" key="2">
    <source>
        <dbReference type="Proteomes" id="UP000217954"/>
    </source>
</evidence>
<name>A0A1Z4EZV3_9MYCO</name>
<dbReference type="Proteomes" id="UP000217954">
    <property type="component" value="Chromosome"/>
</dbReference>
<dbReference type="KEGG" id="mste:MSTE_03186"/>
<dbReference type="AlphaFoldDB" id="A0A1Z4EZV3"/>
<keyword evidence="2" id="KW-1185">Reference proteome</keyword>
<reference evidence="2" key="1">
    <citation type="journal article" date="2017" name="Genome Announc.">
        <title>Complete Genome Sequence of Mycobacterium stephanolepidis.</title>
        <authorList>
            <person name="Fukano H."/>
            <person name="Yoshida M."/>
            <person name="Katayama Y."/>
            <person name="Omatsu T."/>
            <person name="Mizutani T."/>
            <person name="Kurata O."/>
            <person name="Wada S."/>
            <person name="Hoshino Y."/>
        </authorList>
    </citation>
    <scope>NUCLEOTIDE SEQUENCE [LARGE SCALE GENOMIC DNA]</scope>
    <source>
        <strain evidence="2">NJB0901</strain>
    </source>
</reference>
<proteinExistence type="predicted"/>
<organism evidence="1 2">
    <name type="scientific">[Mycobacterium] stephanolepidis</name>
    <dbReference type="NCBI Taxonomy" id="1520670"/>
    <lineage>
        <taxon>Bacteria</taxon>
        <taxon>Bacillati</taxon>
        <taxon>Actinomycetota</taxon>
        <taxon>Actinomycetes</taxon>
        <taxon>Mycobacteriales</taxon>
        <taxon>Mycobacteriaceae</taxon>
        <taxon>Mycobacteroides</taxon>
    </lineage>
</organism>
<accession>A0A1Z4EZV3</accession>
<gene>
    <name evidence="1" type="ORF">MSTE_03186</name>
</gene>
<protein>
    <submittedName>
        <fullName evidence="1">Uncharacterized protein</fullName>
    </submittedName>
</protein>
<reference evidence="1 2" key="2">
    <citation type="journal article" date="2017" name="Int. J. Syst. Evol. Microbiol.">
        <title>Mycobacterium stephanolepidis sp. nov., a rapidly growing species related to Mycobacterium chelonae, isolated from marine teleost fish, Stephanolepis cirrhifer.</title>
        <authorList>
            <person name="Fukano H."/>
            <person name="Wada S."/>
            <person name="Kurata O."/>
            <person name="Katayama K."/>
            <person name="Fujiwara N."/>
            <person name="Hoshino Y."/>
        </authorList>
    </citation>
    <scope>NUCLEOTIDE SEQUENCE [LARGE SCALE GENOMIC DNA]</scope>
    <source>
        <strain evidence="1 2">NJB0901</strain>
    </source>
</reference>
<sequence>MIHGVSFDALMINDWLMKVNYVLKITDMRYPCRV</sequence>